<sequence>MCHSLGSSIFFAVFGCLLADGMWYRKHPSWILFAFYSLMECTQALQHFVVDACGSPSNLALSYCAFVLVVTQPLLWNYYRWSKAATKKEKAVFAAMMWLSFAWMVLFSLRLLPRRSSLLKGVLYNSLPKHEIMVAAETCTRLGPSHLYWTFPLLDFNGTEMNWGCYLLLWFVPAMFEKRGLTKFVFWLCQILFVNYVAQNIHEVPTIWCLLSLPILFAMPYLDAGEKIRT</sequence>
<dbReference type="Pfam" id="PF19069">
    <property type="entry name" value="DUF5765"/>
    <property type="match status" value="1"/>
</dbReference>
<keyword evidence="1" id="KW-0812">Transmembrane</keyword>
<keyword evidence="1" id="KW-1133">Transmembrane helix</keyword>
<accession>A0A0N9PLU4</accession>
<evidence type="ECO:0000313" key="3">
    <source>
        <dbReference type="Proteomes" id="UP000319438"/>
    </source>
</evidence>
<name>A0A0N9PLU4_9VIRU</name>
<feature type="transmembrane region" description="Helical" evidence="1">
    <location>
        <begin position="91"/>
        <end position="112"/>
    </location>
</feature>
<keyword evidence="1" id="KW-0472">Membrane</keyword>
<feature type="transmembrane region" description="Helical" evidence="1">
    <location>
        <begin position="60"/>
        <end position="79"/>
    </location>
</feature>
<gene>
    <name evidence="2" type="ORF">PMV_065</name>
</gene>
<dbReference type="EMBL" id="KT428292">
    <property type="protein sequence ID" value="ALH06763.1"/>
    <property type="molecule type" value="Genomic_DNA"/>
</dbReference>
<evidence type="ECO:0000256" key="1">
    <source>
        <dbReference type="SAM" id="Phobius"/>
    </source>
</evidence>
<proteinExistence type="predicted"/>
<reference evidence="2" key="1">
    <citation type="journal article" date="2015" name="Genome Announc.">
        <title>Complete Genome Sequence of a New Member of the Marseilleviridae Recovered from the Brackish Submarine Spring in the Cassis Port-Miou Calanque, France.</title>
        <authorList>
            <person name="Doutre G."/>
            <person name="Arfib B."/>
            <person name="Rochette P."/>
            <person name="Claverie J.M."/>
            <person name="Bonin P."/>
            <person name="Abergel C."/>
        </authorList>
    </citation>
    <scope>NUCLEOTIDE SEQUENCE [LARGE SCALE GENOMIC DNA]</scope>
    <source>
        <strain evidence="2">1</strain>
    </source>
</reference>
<evidence type="ECO:0000313" key="2">
    <source>
        <dbReference type="EMBL" id="ALH06763.1"/>
    </source>
</evidence>
<protein>
    <submittedName>
        <fullName evidence="2">Putative membrane protein</fullName>
    </submittedName>
</protein>
<dbReference type="Proteomes" id="UP000319438">
    <property type="component" value="Segment"/>
</dbReference>
<organism evidence="2 3">
    <name type="scientific">Port-miou virus</name>
    <dbReference type="NCBI Taxonomy" id="1733873"/>
    <lineage>
        <taxon>Viruses</taxon>
        <taxon>Varidnaviria</taxon>
        <taxon>Bamfordvirae</taxon>
        <taxon>Nucleocytoviricota</taxon>
        <taxon>Megaviricetes</taxon>
        <taxon>Pimascovirales</taxon>
        <taxon>Pimascovirales incertae sedis</taxon>
        <taxon>Marseilleviridae</taxon>
        <taxon>Losannavirus</taxon>
        <taxon>Losannavirus lausannense</taxon>
        <taxon>Lausannevirus</taxon>
    </lineage>
</organism>
<dbReference type="InterPro" id="IPR043912">
    <property type="entry name" value="DUF5765"/>
</dbReference>